<evidence type="ECO:0000313" key="4">
    <source>
        <dbReference type="Proteomes" id="UP000480929"/>
    </source>
</evidence>
<dbReference type="InterPro" id="IPR011989">
    <property type="entry name" value="ARM-like"/>
</dbReference>
<protein>
    <submittedName>
        <fullName evidence="1">SufBD protein</fullName>
    </submittedName>
</protein>
<dbReference type="Proteomes" id="UP000433575">
    <property type="component" value="Unassembled WGS sequence"/>
</dbReference>
<proteinExistence type="predicted"/>
<evidence type="ECO:0000313" key="3">
    <source>
        <dbReference type="Proteomes" id="UP000433575"/>
    </source>
</evidence>
<dbReference type="EMBL" id="WKPJ01000021">
    <property type="protein sequence ID" value="MSA90139.1"/>
    <property type="molecule type" value="Genomic_DNA"/>
</dbReference>
<dbReference type="EMBL" id="WKPI01000023">
    <property type="protein sequence ID" value="MSC33869.1"/>
    <property type="molecule type" value="Genomic_DNA"/>
</dbReference>
<sequence length="149" mass="16587">MDSIKANIALLTNQDHSLAYSALKELLKISEVSADASLYFEYFLQLLGSEQSYIRTRGLLLIAANLGWVSEEKAVQALPACLGLLHDVKPITRRQCIQALPRMAAVQPGLKQSILEALNKTAAEDVPETMRRLIEKDIQKAREQIQNQA</sequence>
<comment type="caution">
    <text evidence="1">The sequence shown here is derived from an EMBL/GenBank/DDBJ whole genome shotgun (WGS) entry which is preliminary data.</text>
</comment>
<dbReference type="Proteomes" id="UP000480929">
    <property type="component" value="Unassembled WGS sequence"/>
</dbReference>
<dbReference type="GeneID" id="42454931"/>
<keyword evidence="4" id="KW-1185">Reference proteome</keyword>
<name>A0A6N7S8L0_9FIRM</name>
<gene>
    <name evidence="2" type="ORF">GKD88_12130</name>
    <name evidence="1" type="ORF">GKE08_12460</name>
</gene>
<dbReference type="Gene3D" id="1.25.10.10">
    <property type="entry name" value="Leucine-rich Repeat Variant"/>
    <property type="match status" value="1"/>
</dbReference>
<reference evidence="3 4" key="1">
    <citation type="journal article" date="2019" name="Nat. Med.">
        <title>A library of human gut bacterial isolates paired with longitudinal multiomics data enables mechanistic microbiome research.</title>
        <authorList>
            <person name="Poyet M."/>
            <person name="Groussin M."/>
            <person name="Gibbons S.M."/>
            <person name="Avila-Pacheco J."/>
            <person name="Jiang X."/>
            <person name="Kearney S.M."/>
            <person name="Perrotta A.R."/>
            <person name="Berdy B."/>
            <person name="Zhao S."/>
            <person name="Lieberman T.D."/>
            <person name="Swanson P.K."/>
            <person name="Smith M."/>
            <person name="Roesemann S."/>
            <person name="Alexander J.E."/>
            <person name="Rich S.A."/>
            <person name="Livny J."/>
            <person name="Vlamakis H."/>
            <person name="Clish C."/>
            <person name="Bullock K."/>
            <person name="Deik A."/>
            <person name="Scott J."/>
            <person name="Pierce K.A."/>
            <person name="Xavier R.J."/>
            <person name="Alm E.J."/>
        </authorList>
    </citation>
    <scope>NUCLEOTIDE SEQUENCE [LARGE SCALE GENOMIC DNA]</scope>
    <source>
        <strain evidence="1 3">BIOML-A4</strain>
        <strain evidence="2 4">BIOML-A5</strain>
    </source>
</reference>
<organism evidence="1 3">
    <name type="scientific">Holdemania massiliensis</name>
    <dbReference type="NCBI Taxonomy" id="1468449"/>
    <lineage>
        <taxon>Bacteria</taxon>
        <taxon>Bacillati</taxon>
        <taxon>Bacillota</taxon>
        <taxon>Erysipelotrichia</taxon>
        <taxon>Erysipelotrichales</taxon>
        <taxon>Erysipelotrichaceae</taxon>
        <taxon>Holdemania</taxon>
    </lineage>
</organism>
<dbReference type="AlphaFoldDB" id="A0A6N7S8L0"/>
<evidence type="ECO:0000313" key="1">
    <source>
        <dbReference type="EMBL" id="MSA90139.1"/>
    </source>
</evidence>
<dbReference type="RefSeq" id="WP_020223034.1">
    <property type="nucleotide sequence ID" value="NZ_AP031450.1"/>
</dbReference>
<dbReference type="OrthoDB" id="1951221at2"/>
<dbReference type="SUPFAM" id="SSF48371">
    <property type="entry name" value="ARM repeat"/>
    <property type="match status" value="1"/>
</dbReference>
<accession>A0A6N7S8L0</accession>
<dbReference type="InterPro" id="IPR016024">
    <property type="entry name" value="ARM-type_fold"/>
</dbReference>
<evidence type="ECO:0000313" key="2">
    <source>
        <dbReference type="EMBL" id="MSC33869.1"/>
    </source>
</evidence>